<evidence type="ECO:0000313" key="1">
    <source>
        <dbReference type="EMBL" id="KAJ8000900.1"/>
    </source>
</evidence>
<dbReference type="EMBL" id="CM055742">
    <property type="protein sequence ID" value="KAJ8000900.1"/>
    <property type="molecule type" value="Genomic_DNA"/>
</dbReference>
<reference evidence="1" key="1">
    <citation type="submission" date="2021-05" db="EMBL/GenBank/DDBJ databases">
        <authorList>
            <person name="Pan Q."/>
            <person name="Jouanno E."/>
            <person name="Zahm M."/>
            <person name="Klopp C."/>
            <person name="Cabau C."/>
            <person name="Louis A."/>
            <person name="Berthelot C."/>
            <person name="Parey E."/>
            <person name="Roest Crollius H."/>
            <person name="Montfort J."/>
            <person name="Robinson-Rechavi M."/>
            <person name="Bouchez O."/>
            <person name="Lampietro C."/>
            <person name="Lopez Roques C."/>
            <person name="Donnadieu C."/>
            <person name="Postlethwait J."/>
            <person name="Bobe J."/>
            <person name="Dillon D."/>
            <person name="Chandos A."/>
            <person name="von Hippel F."/>
            <person name="Guiguen Y."/>
        </authorList>
    </citation>
    <scope>NUCLEOTIDE SEQUENCE</scope>
    <source>
        <strain evidence="1">YG-Jan2019</strain>
    </source>
</reference>
<comment type="caution">
    <text evidence="1">The sequence shown here is derived from an EMBL/GenBank/DDBJ whole genome shotgun (WGS) entry which is preliminary data.</text>
</comment>
<gene>
    <name evidence="1" type="ORF">DPEC_G00185190</name>
</gene>
<evidence type="ECO:0000313" key="2">
    <source>
        <dbReference type="Proteomes" id="UP001157502"/>
    </source>
</evidence>
<name>A0ACC2GBJ2_DALPE</name>
<accession>A0ACC2GBJ2</accession>
<protein>
    <submittedName>
        <fullName evidence="1">Uncharacterized protein</fullName>
    </submittedName>
</protein>
<keyword evidence="2" id="KW-1185">Reference proteome</keyword>
<dbReference type="Proteomes" id="UP001157502">
    <property type="component" value="Chromosome 15"/>
</dbReference>
<organism evidence="1 2">
    <name type="scientific">Dallia pectoralis</name>
    <name type="common">Alaska blackfish</name>
    <dbReference type="NCBI Taxonomy" id="75939"/>
    <lineage>
        <taxon>Eukaryota</taxon>
        <taxon>Metazoa</taxon>
        <taxon>Chordata</taxon>
        <taxon>Craniata</taxon>
        <taxon>Vertebrata</taxon>
        <taxon>Euteleostomi</taxon>
        <taxon>Actinopterygii</taxon>
        <taxon>Neopterygii</taxon>
        <taxon>Teleostei</taxon>
        <taxon>Protacanthopterygii</taxon>
        <taxon>Esociformes</taxon>
        <taxon>Umbridae</taxon>
        <taxon>Dallia</taxon>
    </lineage>
</organism>
<proteinExistence type="predicted"/>
<sequence>MCGRRWRCKKNRRMDNAHTKTVEEVLGHFCVNESTGLSCEQLRKSKERWGPNELPAEEGKSLWELVLEQFEDLLVRILLLAACISFTLAWFEEGEGTITAFVEPFVILLILIANAIVGVWQERNAENAIEALKEYEPEMGKVYRQDRKSVQRVRAKDLVPGDIVEVAVGDKVPADIRLTSIRSTTLRVDQSILTGESVSVIKHTDPVPDPRAVNQDKKNMLFSGTNIAAGRAIGVVVATGVQTEIGKIRDEMAATDPERTPLQQKLDQFGEQLSKVITVICVAVWGINIGHFNDPVHGGSWLRGAVYYFKIAVALAVAAIPEGLPAVITTCLALGTRRMARKNAIVRSLPSVETLGCTSVICSDKTGTLTTNQMSVHRIFVVDSVSGEQCALSEFSVTGSTYAPEGEVYKNGSNVKCSQFEGLVELASICALCNDSSLDYNEAKGVYEKVGEATETALCCLVEKMNVFDTDLRGLSAVERATACCSVIKQLMRKELTLEFSRDRKSMSVFCSPNKLTRSATGAKMFVKGAPESVLERCRWIRVNGGARVPMTPAGREQLQGTVREWATGRDTLRCLAMATRDSPPEIRSLNLENSATFANYESDLTFVGCVGMLDPPRKEVLGAVRMCRQAGIRVIMITGDNKGTAISICRRVGIITEEEEEEAGHDDQFSGGLTGREFDELPPHLQRQACRTVRCFARVEPTHKSRIVEYLQSLDDITAMTGDGVNDAPALKKAEIGIAMGSGTAVAKSASEMILADDNFSTIVAAVEEGRAIYNNMKQFIRYLISSNIGEVVCIFMTAALGMPEALIPVQLLWVNLVTDGFPATALGFNPPDLDIMSRPPRSPKEPLISGWLFCRYLIVGCYVGAATVGAAAWWFMAAHDGPKLSFYQLSHYLQCSEGQGEFAGVQCSVFESPYPMTMALSVLVTIEMCNALNSLSENQSLLKMPPWSNPWLVGAICLSMALHFLILYVDPLPVVFQIRPLSWPQWVVVLKMSLPVIFMDEALKFLARNWIEPGTDVERLEEERDRRRRGQGSGGMVAAVGRAFRGVSWSFVSMNYRVKAPAMAPSLSQAYRRRWWMAVTAVIENLLFSAVLLGWGSLLIMLKNEGFYSHLCISNVTVLSNVSSWDSGIWHSCVDQEEMLNLGFTIGSFLLSAATLPLGILMDKYGPRPLRLLGSACFAFSCAMIAGAAYYPEGLSALIFIAVSFNGFGGICLTFTSLTLPNMFGNVRSTILSLMIGSYASSAVTFPGVKLIYDQGVSFRVIMWVWSGLACLVFLNCFLNWPGESFPDPEDIRYMKVKTSGVVMDDKATGDKFYNHVATAGESKQKQPDPISEQIPAGEPTQGGPSFRSSVCSPIFLWSLITMAMTQLRIIFFMGAMNKILEFLVTHGDPHPSEQLLIEADQQVGFYSSLFGSLQLLCLVTCPLIGYIMDWRMKDCDVDQSQLDSPKGDKKIQKLTNAIRAFIFTNILLVSFGVIQMIDNLPVQTVAFIFHTMVRGFVHSCAGGLYAAVYPTNHFGTLTGMQSMISALFALLQQPLFVIMVGHLDGDPYWINLSLLIASLAGFLLPGYLIYHRRNLMRQKATRERDAVNQSETETLRPSENCPAKNRSNGHLSNEA</sequence>